<dbReference type="AlphaFoldDB" id="A0A1U9LDM8"/>
<dbReference type="PANTHER" id="PTHR43643:SF3">
    <property type="entry name" value="HISTIDINOL-PHOSPHATE AMINOTRANSFERASE"/>
    <property type="match status" value="1"/>
</dbReference>
<dbReference type="CDD" id="cd00609">
    <property type="entry name" value="AAT_like"/>
    <property type="match status" value="1"/>
</dbReference>
<dbReference type="Pfam" id="PF00155">
    <property type="entry name" value="Aminotran_1_2"/>
    <property type="match status" value="1"/>
</dbReference>
<dbReference type="Gene3D" id="3.40.640.10">
    <property type="entry name" value="Type I PLP-dependent aspartate aminotransferase-like (Major domain)"/>
    <property type="match status" value="1"/>
</dbReference>
<evidence type="ECO:0000313" key="7">
    <source>
        <dbReference type="EMBL" id="AQT04565.1"/>
    </source>
</evidence>
<dbReference type="InterPro" id="IPR015421">
    <property type="entry name" value="PyrdxlP-dep_Trfase_major"/>
</dbReference>
<evidence type="ECO:0000256" key="5">
    <source>
        <dbReference type="ARBA" id="ARBA00029440"/>
    </source>
</evidence>
<sequence length="370" mass="40761">MPEFNRRFLIQAGSLLAPAVWAGRSRPVMAAQEKAPASSARLNVTENPFGPSPAARRAIIACVPDAPYYVENDHTLRDKIGEQENLERDKIALSNGSLDALSLLSSDIGRKGHILAPQPTYATHLNYAQRRGVEVRYVPLTQHAIDLDALRRAITPQTAMVYLCNPNNPTGDMLDHAKLLAFCEDVSRTCPVIVDEAYFELLPMAEQMTVSSLVHSGHDVIVARTFSKVYGLAGLRIGYILAQPDRVKQLYSLTTTSRNQAGYAAALASLGDKEYLNGAIRYLTSCRAMIYDICKKNNLTFLKSHGTFVYVNTLRPAEKMKEALAQRGVDVRVFDSPDYQTWIRVGTATPAELELFGRVLPAALQAVPKA</sequence>
<dbReference type="GO" id="GO:0030170">
    <property type="term" value="F:pyridoxal phosphate binding"/>
    <property type="evidence" value="ECO:0007669"/>
    <property type="project" value="InterPro"/>
</dbReference>
<evidence type="ECO:0000259" key="6">
    <source>
        <dbReference type="Pfam" id="PF00155"/>
    </source>
</evidence>
<gene>
    <name evidence="7" type="ORF">A0U91_05885</name>
</gene>
<name>A0A1U9LDM8_9PROT</name>
<dbReference type="InterPro" id="IPR015424">
    <property type="entry name" value="PyrdxlP-dep_Trfase"/>
</dbReference>
<dbReference type="STRING" id="1076596.A0U91_05885"/>
<reference evidence="7 8" key="1">
    <citation type="submission" date="2016-03" db="EMBL/GenBank/DDBJ databases">
        <title>Acetic acid bacteria sequencing.</title>
        <authorList>
            <person name="Brandt J."/>
            <person name="Jakob F."/>
            <person name="Vogel R.F."/>
        </authorList>
    </citation>
    <scope>NUCLEOTIDE SEQUENCE [LARGE SCALE GENOMIC DNA]</scope>
    <source>
        <strain evidence="7 8">TMW2.1084</strain>
    </source>
</reference>
<evidence type="ECO:0000313" key="8">
    <source>
        <dbReference type="Proteomes" id="UP000189055"/>
    </source>
</evidence>
<accession>A0A1U9LDM8</accession>
<organism evidence="7 8">
    <name type="scientific">Acetobacter persici</name>
    <dbReference type="NCBI Taxonomy" id="1076596"/>
    <lineage>
        <taxon>Bacteria</taxon>
        <taxon>Pseudomonadati</taxon>
        <taxon>Pseudomonadota</taxon>
        <taxon>Alphaproteobacteria</taxon>
        <taxon>Acetobacterales</taxon>
        <taxon>Acetobacteraceae</taxon>
        <taxon>Acetobacter</taxon>
    </lineage>
</organism>
<proteinExistence type="inferred from homology"/>
<feature type="domain" description="Aminotransferase class I/classII large" evidence="6">
    <location>
        <begin position="71"/>
        <end position="353"/>
    </location>
</feature>
<dbReference type="GO" id="GO:0008483">
    <property type="term" value="F:transaminase activity"/>
    <property type="evidence" value="ECO:0007669"/>
    <property type="project" value="UniProtKB-KW"/>
</dbReference>
<keyword evidence="3" id="KW-0808">Transferase</keyword>
<keyword evidence="2" id="KW-0032">Aminotransferase</keyword>
<dbReference type="Proteomes" id="UP000189055">
    <property type="component" value="Chromosome"/>
</dbReference>
<evidence type="ECO:0000256" key="2">
    <source>
        <dbReference type="ARBA" id="ARBA00022576"/>
    </source>
</evidence>
<dbReference type="KEGG" id="aper:A0U91_05885"/>
<comment type="pathway">
    <text evidence="5">Amino-acid biosynthesis.</text>
</comment>
<dbReference type="PANTHER" id="PTHR43643">
    <property type="entry name" value="HISTIDINOL-PHOSPHATE AMINOTRANSFERASE 2"/>
    <property type="match status" value="1"/>
</dbReference>
<dbReference type="InterPro" id="IPR050106">
    <property type="entry name" value="HistidinolP_aminotransfase"/>
</dbReference>
<evidence type="ECO:0000256" key="4">
    <source>
        <dbReference type="ARBA" id="ARBA00022898"/>
    </source>
</evidence>
<dbReference type="InterPro" id="IPR004839">
    <property type="entry name" value="Aminotransferase_I/II_large"/>
</dbReference>
<dbReference type="SUPFAM" id="SSF53383">
    <property type="entry name" value="PLP-dependent transferases"/>
    <property type="match status" value="1"/>
</dbReference>
<evidence type="ECO:0000256" key="3">
    <source>
        <dbReference type="ARBA" id="ARBA00022679"/>
    </source>
</evidence>
<evidence type="ECO:0000256" key="1">
    <source>
        <dbReference type="ARBA" id="ARBA00007970"/>
    </source>
</evidence>
<dbReference type="EMBL" id="CP014687">
    <property type="protein sequence ID" value="AQT04565.1"/>
    <property type="molecule type" value="Genomic_DNA"/>
</dbReference>
<dbReference type="RefSeq" id="WP_077930431.1">
    <property type="nucleotide sequence ID" value="NZ_CP014687.1"/>
</dbReference>
<keyword evidence="4" id="KW-0663">Pyridoxal phosphate</keyword>
<dbReference type="InterPro" id="IPR015422">
    <property type="entry name" value="PyrdxlP-dep_Trfase_small"/>
</dbReference>
<dbReference type="Gene3D" id="3.90.1150.10">
    <property type="entry name" value="Aspartate Aminotransferase, domain 1"/>
    <property type="match status" value="1"/>
</dbReference>
<comment type="similarity">
    <text evidence="1">Belongs to the class-II pyridoxal-phosphate-dependent aminotransferase family. Histidinol-phosphate aminotransferase subfamily.</text>
</comment>
<protein>
    <recommendedName>
        <fullName evidence="6">Aminotransferase class I/classII large domain-containing protein</fullName>
    </recommendedName>
</protein>